<dbReference type="Proteomes" id="UP000494109">
    <property type="component" value="Unassembled WGS sequence"/>
</dbReference>
<evidence type="ECO:0000259" key="7">
    <source>
        <dbReference type="PROSITE" id="PS51379"/>
    </source>
</evidence>
<dbReference type="PANTHER" id="PTHR36923">
    <property type="entry name" value="FERREDOXIN"/>
    <property type="match status" value="1"/>
</dbReference>
<reference evidence="12 15" key="6">
    <citation type="submission" date="2021-12" db="EMBL/GenBank/DDBJ databases">
        <title>Genomic and phenotypic characterization of three Burkholderia contaminans isolates recovered from different sources.</title>
        <authorList>
            <person name="Lopez De Volder A."/>
            <person name="Fan Y."/>
            <person name="Nunvar J."/>
            <person name="Herrera T."/>
            <person name="Timp W."/>
            <person name="Degrossi J."/>
        </authorList>
    </citation>
    <scope>NUCLEOTIDE SEQUENCE [LARGE SCALE GENOMIC DNA]</scope>
    <source>
        <strain evidence="12 15">LMG 23361</strain>
    </source>
</reference>
<evidence type="ECO:0000313" key="12">
    <source>
        <dbReference type="EMBL" id="WFN22701.1"/>
    </source>
</evidence>
<dbReference type="GO" id="GO:0009055">
    <property type="term" value="F:electron transfer activity"/>
    <property type="evidence" value="ECO:0007669"/>
    <property type="project" value="UniProtKB-UniRule"/>
</dbReference>
<dbReference type="AlphaFoldDB" id="A0A250LGY3"/>
<reference evidence="9" key="4">
    <citation type="submission" date="2021-01" db="EMBL/GenBank/DDBJ databases">
        <title>Outbreak of Burkholderia contaminns endophthalmitis traced to a clinical ventilation system.</title>
        <authorList>
            <person name="Lipuma J."/>
            <person name="Spilker T."/>
            <person name="Kratholm J."/>
        </authorList>
    </citation>
    <scope>NUCLEOTIDE SEQUENCE</scope>
    <source>
        <strain evidence="9">HI4954</strain>
    </source>
</reference>
<evidence type="ECO:0000313" key="10">
    <source>
        <dbReference type="EMBL" id="MBO1834657.1"/>
    </source>
</evidence>
<feature type="domain" description="4Fe-4S ferredoxin-type" evidence="7">
    <location>
        <begin position="8"/>
        <end position="36"/>
    </location>
</feature>
<dbReference type="EMBL" id="JAENIB010000027">
    <property type="protein sequence ID" value="MBK1935193.1"/>
    <property type="molecule type" value="Genomic_DNA"/>
</dbReference>
<keyword evidence="4 6" id="KW-0408">Iron</keyword>
<dbReference type="PRINTS" id="PR00352">
    <property type="entry name" value="3FE4SFRDOXIN"/>
</dbReference>
<dbReference type="Proteomes" id="UP000611459">
    <property type="component" value="Unassembled WGS sequence"/>
</dbReference>
<dbReference type="GO" id="GO:0051536">
    <property type="term" value="F:iron-sulfur cluster binding"/>
    <property type="evidence" value="ECO:0007669"/>
    <property type="project" value="UniProtKB-KW"/>
</dbReference>
<reference evidence="10 14" key="5">
    <citation type="submission" date="2021-03" db="EMBL/GenBank/DDBJ databases">
        <title>Clinical course, treatment and visual outcome of an outbreak of Burkholderia contaminans endophthalmitis following cataract surgery.</title>
        <authorList>
            <person name="Lind C."/>
            <person name="Olsen K."/>
            <person name="Angelsen N.K."/>
            <person name="Krefting E.A."/>
            <person name="Fossen K."/>
            <person name="Gravningen K."/>
            <person name="Depoorter E."/>
            <person name="Vandamme P."/>
            <person name="Bertelsen G."/>
        </authorList>
    </citation>
    <scope>NUCLEOTIDE SEQUENCE [LARGE SCALE GENOMIC DNA]</scope>
    <source>
        <strain evidence="10 14">51242556</strain>
    </source>
</reference>
<evidence type="ECO:0000313" key="9">
    <source>
        <dbReference type="EMBL" id="MBK1935193.1"/>
    </source>
</evidence>
<evidence type="ECO:0000313" key="13">
    <source>
        <dbReference type="Proteomes" id="UP000494109"/>
    </source>
</evidence>
<evidence type="ECO:0000313" key="8">
    <source>
        <dbReference type="EMBL" id="BBA43855.1"/>
    </source>
</evidence>
<dbReference type="InterPro" id="IPR017896">
    <property type="entry name" value="4Fe4S_Fe-S-bd"/>
</dbReference>
<evidence type="ECO:0000313" key="11">
    <source>
        <dbReference type="EMBL" id="VWD64967.1"/>
    </source>
</evidence>
<evidence type="ECO:0000256" key="5">
    <source>
        <dbReference type="ARBA" id="ARBA00023014"/>
    </source>
</evidence>
<keyword evidence="1 6" id="KW-0813">Transport</keyword>
<reference evidence="11 13" key="3">
    <citation type="submission" date="2019-09" db="EMBL/GenBank/DDBJ databases">
        <authorList>
            <person name="Depoorter E."/>
        </authorList>
    </citation>
    <scope>NUCLEOTIDE SEQUENCE [LARGE SCALE GENOMIC DNA]</scope>
    <source>
        <strain evidence="11">R-71033</strain>
    </source>
</reference>
<evidence type="ECO:0000256" key="6">
    <source>
        <dbReference type="RuleBase" id="RU368020"/>
    </source>
</evidence>
<keyword evidence="5 6" id="KW-0411">Iron-sulfur</keyword>
<reference evidence="8" key="1">
    <citation type="journal article" date="2016" name="Biosci. Biotechnol. Biochem.">
        <title>Bioconversion of AHX to AOH by resting cells of Burkholderia contaminans CH-1.</title>
        <authorList>
            <person name="Choi J.H."/>
            <person name="Kikuchi A."/>
            <person name="Pumkaeo P."/>
            <person name="Hirai H."/>
            <person name="Tokuyama S."/>
            <person name="Kawagishi H."/>
        </authorList>
    </citation>
    <scope>NUCLEOTIDE SEQUENCE</scope>
    <source>
        <strain evidence="8">CH-1</strain>
    </source>
</reference>
<evidence type="ECO:0000256" key="3">
    <source>
        <dbReference type="ARBA" id="ARBA00022982"/>
    </source>
</evidence>
<comment type="function">
    <text evidence="6">Ferredoxins are iron-sulfur proteins that transfer electrons in a wide variety of metabolic reactions.</text>
</comment>
<evidence type="ECO:0000313" key="14">
    <source>
        <dbReference type="Proteomes" id="UP000664048"/>
    </source>
</evidence>
<evidence type="ECO:0000256" key="1">
    <source>
        <dbReference type="ARBA" id="ARBA00022448"/>
    </source>
</evidence>
<dbReference type="PANTHER" id="PTHR36923:SF3">
    <property type="entry name" value="FERREDOXIN"/>
    <property type="match status" value="1"/>
</dbReference>
<dbReference type="EMBL" id="AP018359">
    <property type="protein sequence ID" value="BBA43855.1"/>
    <property type="molecule type" value="Genomic_DNA"/>
</dbReference>
<dbReference type="Gene3D" id="3.30.70.20">
    <property type="match status" value="1"/>
</dbReference>
<evidence type="ECO:0000256" key="2">
    <source>
        <dbReference type="ARBA" id="ARBA00022723"/>
    </source>
</evidence>
<dbReference type="PROSITE" id="PS51379">
    <property type="entry name" value="4FE4S_FER_2"/>
    <property type="match status" value="1"/>
</dbReference>
<keyword evidence="2 6" id="KW-0479">Metal-binding</keyword>
<dbReference type="RefSeq" id="WP_198113775.1">
    <property type="nucleotide sequence ID" value="NZ_AP018359.1"/>
</dbReference>
<dbReference type="EMBL" id="CABVQS010000054">
    <property type="protein sequence ID" value="VWD64967.1"/>
    <property type="molecule type" value="Genomic_DNA"/>
</dbReference>
<dbReference type="Proteomes" id="UP000664048">
    <property type="component" value="Unassembled WGS sequence"/>
</dbReference>
<proteinExistence type="predicted"/>
<dbReference type="InterPro" id="IPR001080">
    <property type="entry name" value="3Fe4S_ferredoxin"/>
</dbReference>
<dbReference type="SUPFAM" id="SSF54862">
    <property type="entry name" value="4Fe-4S ferredoxins"/>
    <property type="match status" value="1"/>
</dbReference>
<dbReference type="Pfam" id="PF13459">
    <property type="entry name" value="Fer4_15"/>
    <property type="match status" value="1"/>
</dbReference>
<dbReference type="EMBL" id="CP090642">
    <property type="protein sequence ID" value="WFN22701.1"/>
    <property type="molecule type" value="Genomic_DNA"/>
</dbReference>
<dbReference type="GeneID" id="93195527"/>
<organism evidence="8">
    <name type="scientific">Burkholderia contaminans</name>
    <dbReference type="NCBI Taxonomy" id="488447"/>
    <lineage>
        <taxon>Bacteria</taxon>
        <taxon>Pseudomonadati</taxon>
        <taxon>Pseudomonadota</taxon>
        <taxon>Betaproteobacteria</taxon>
        <taxon>Burkholderiales</taxon>
        <taxon>Burkholderiaceae</taxon>
        <taxon>Burkholderia</taxon>
        <taxon>Burkholderia cepacia complex</taxon>
    </lineage>
</organism>
<evidence type="ECO:0000256" key="4">
    <source>
        <dbReference type="ARBA" id="ARBA00023004"/>
    </source>
</evidence>
<sequence>MSNMDNGLEIHVDPEKCLAYGNCVSIAPDVFDLPSGAKAVILLKREVAAHELEEMQEAVRSCPVRALTIRALESEA</sequence>
<name>A0A250LGY3_9BURK</name>
<dbReference type="GO" id="GO:0005506">
    <property type="term" value="F:iron ion binding"/>
    <property type="evidence" value="ECO:0007669"/>
    <property type="project" value="UniProtKB-UniRule"/>
</dbReference>
<reference evidence="8" key="2">
    <citation type="journal article" date="2017" name="Genome Announc.">
        <title>High-Quality Draft Genome Sequence of Burkholderia contaminans CH-1, a Gram-Negative Bacterium That Metabolizes 2-Azahypoxanthine, a Plant Growth-Regulating Compound.</title>
        <authorList>
            <person name="Choi J.-H."/>
            <person name="Sugiura H."/>
            <person name="Moriuchi R."/>
            <person name="Kawagishi H."/>
            <person name="Dohra H."/>
        </authorList>
    </citation>
    <scope>NUCLEOTIDE SEQUENCE</scope>
    <source>
        <strain evidence="8">CH-1</strain>
    </source>
</reference>
<evidence type="ECO:0000313" key="15">
    <source>
        <dbReference type="Proteomes" id="UP001220209"/>
    </source>
</evidence>
<dbReference type="InterPro" id="IPR051269">
    <property type="entry name" value="Fe-S_cluster_ET"/>
</dbReference>
<dbReference type="EMBL" id="JAGEMX010000020">
    <property type="protein sequence ID" value="MBO1834657.1"/>
    <property type="molecule type" value="Genomic_DNA"/>
</dbReference>
<dbReference type="Proteomes" id="UP001220209">
    <property type="component" value="Chromosome 3"/>
</dbReference>
<keyword evidence="3 6" id="KW-0249">Electron transport</keyword>
<protein>
    <recommendedName>
        <fullName evidence="6">Ferredoxin</fullName>
    </recommendedName>
</protein>
<gene>
    <name evidence="11" type="primary">subB</name>
    <name evidence="8" type="ORF">BCCH1_63570</name>
    <name evidence="11" type="ORF">BCO71033_07219</name>
    <name evidence="10" type="ORF">J4M89_35280</name>
    <name evidence="9" type="ORF">JIN94_35440</name>
    <name evidence="12" type="ORF">LXE91_32535</name>
</gene>
<accession>A0A250LGY3</accession>
<keyword evidence="14" id="KW-1185">Reference proteome</keyword>